<evidence type="ECO:0000256" key="9">
    <source>
        <dbReference type="ARBA" id="ARBA00022776"/>
    </source>
</evidence>
<feature type="region of interest" description="Disordered" evidence="19">
    <location>
        <begin position="149"/>
        <end position="257"/>
    </location>
</feature>
<keyword evidence="8" id="KW-0493">Microtubule</keyword>
<gene>
    <name evidence="20" type="ORF">H2201_006194</name>
</gene>
<keyword evidence="14" id="KW-0539">Nucleus</keyword>
<proteinExistence type="inferred from homology"/>
<keyword evidence="9" id="KW-0498">Mitosis</keyword>
<dbReference type="Pfam" id="PF08651">
    <property type="entry name" value="DASH_Duo1"/>
    <property type="match status" value="1"/>
</dbReference>
<accession>A0ABQ9NMX5</accession>
<keyword evidence="7" id="KW-0132">Cell division</keyword>
<comment type="similarity">
    <text evidence="4">Belongs to the DASH complex DUO1 family.</text>
</comment>
<comment type="caution">
    <text evidence="20">The sequence shown here is derived from an EMBL/GenBank/DDBJ whole genome shotgun (WGS) entry which is preliminary data.</text>
</comment>
<evidence type="ECO:0000313" key="21">
    <source>
        <dbReference type="Proteomes" id="UP001172684"/>
    </source>
</evidence>
<evidence type="ECO:0000256" key="15">
    <source>
        <dbReference type="ARBA" id="ARBA00023306"/>
    </source>
</evidence>
<dbReference type="PANTHER" id="PTHR28216">
    <property type="entry name" value="DASH COMPLEX SUBUNIT DUO1"/>
    <property type="match status" value="1"/>
</dbReference>
<keyword evidence="12" id="KW-0175">Coiled coil</keyword>
<keyword evidence="5" id="KW-0158">Chromosome</keyword>
<evidence type="ECO:0000256" key="7">
    <source>
        <dbReference type="ARBA" id="ARBA00022618"/>
    </source>
</evidence>
<evidence type="ECO:0000256" key="16">
    <source>
        <dbReference type="ARBA" id="ARBA00023328"/>
    </source>
</evidence>
<evidence type="ECO:0000256" key="6">
    <source>
        <dbReference type="ARBA" id="ARBA00022490"/>
    </source>
</evidence>
<evidence type="ECO:0000256" key="2">
    <source>
        <dbReference type="ARBA" id="ARBA00004186"/>
    </source>
</evidence>
<keyword evidence="21" id="KW-1185">Reference proteome</keyword>
<evidence type="ECO:0000256" key="8">
    <source>
        <dbReference type="ARBA" id="ARBA00022701"/>
    </source>
</evidence>
<keyword evidence="6" id="KW-0963">Cytoplasm</keyword>
<evidence type="ECO:0000256" key="14">
    <source>
        <dbReference type="ARBA" id="ARBA00023242"/>
    </source>
</evidence>
<feature type="compositionally biased region" description="Gly residues" evidence="19">
    <location>
        <begin position="237"/>
        <end position="248"/>
    </location>
</feature>
<sequence>MSKSTNTPNIDDLSLYDSDQEALVDTPAHRKTKSRDANGAPTENASGTSKQRPESKYTAEEAREATLRKELESVRNINKVIEDVVSSLEKAKSNMDTVHRTVTSASTLLNTWTRILSQTEHNQRLILNPNWHGASQDLADIESEAFQRQQAAEQSRIHEQMRREAAARKAEEEESRRAEAGSRPASGARGRGRGVRGGRAGGGAAGRGAGTGGGSGSGYVGVGGQGGRGSGRTTPGVGRGASGIPGRGTRGRGRGVG</sequence>
<organism evidence="20 21">
    <name type="scientific">Coniosporium apollinis</name>
    <dbReference type="NCBI Taxonomy" id="61459"/>
    <lineage>
        <taxon>Eukaryota</taxon>
        <taxon>Fungi</taxon>
        <taxon>Dikarya</taxon>
        <taxon>Ascomycota</taxon>
        <taxon>Pezizomycotina</taxon>
        <taxon>Dothideomycetes</taxon>
        <taxon>Dothideomycetes incertae sedis</taxon>
        <taxon>Coniosporium</taxon>
    </lineage>
</organism>
<comment type="subcellular location">
    <subcellularLocation>
        <location evidence="3">Chromosome</location>
        <location evidence="3">Centromere</location>
        <location evidence="3">Kinetochore</location>
    </subcellularLocation>
    <subcellularLocation>
        <location evidence="2">Cytoplasm</location>
        <location evidence="2">Cytoskeleton</location>
        <location evidence="2">Spindle</location>
    </subcellularLocation>
    <subcellularLocation>
        <location evidence="1">Nucleus</location>
    </subcellularLocation>
</comment>
<feature type="compositionally biased region" description="Gly residues" evidence="19">
    <location>
        <begin position="197"/>
        <end position="230"/>
    </location>
</feature>
<evidence type="ECO:0000256" key="18">
    <source>
        <dbReference type="ARBA" id="ARBA00044358"/>
    </source>
</evidence>
<feature type="compositionally biased region" description="Polar residues" evidence="19">
    <location>
        <begin position="41"/>
        <end position="50"/>
    </location>
</feature>
<keyword evidence="15" id="KW-0131">Cell cycle</keyword>
<feature type="compositionally biased region" description="Basic and acidic residues" evidence="19">
    <location>
        <begin position="155"/>
        <end position="180"/>
    </location>
</feature>
<evidence type="ECO:0000256" key="5">
    <source>
        <dbReference type="ARBA" id="ARBA00022454"/>
    </source>
</evidence>
<dbReference type="InterPro" id="IPR013960">
    <property type="entry name" value="DASH_Duo1"/>
</dbReference>
<dbReference type="EMBL" id="JAPDRL010000051">
    <property type="protein sequence ID" value="KAJ9662263.1"/>
    <property type="molecule type" value="Genomic_DNA"/>
</dbReference>
<feature type="region of interest" description="Disordered" evidence="19">
    <location>
        <begin position="1"/>
        <end position="63"/>
    </location>
</feature>
<reference evidence="20" key="1">
    <citation type="submission" date="2022-10" db="EMBL/GenBank/DDBJ databases">
        <title>Culturing micro-colonial fungi from biological soil crusts in the Mojave desert and describing Neophaeococcomyces mojavensis, and introducing the new genera and species Taxawa tesnikishii.</title>
        <authorList>
            <person name="Kurbessoian T."/>
            <person name="Stajich J.E."/>
        </authorList>
    </citation>
    <scope>NUCLEOTIDE SEQUENCE</scope>
    <source>
        <strain evidence="20">TK_1</strain>
    </source>
</reference>
<name>A0ABQ9NMX5_9PEZI</name>
<dbReference type="PANTHER" id="PTHR28216:SF1">
    <property type="entry name" value="DASH COMPLEX SUBUNIT DUO1"/>
    <property type="match status" value="1"/>
</dbReference>
<evidence type="ECO:0000256" key="19">
    <source>
        <dbReference type="SAM" id="MobiDB-lite"/>
    </source>
</evidence>
<evidence type="ECO:0000256" key="17">
    <source>
        <dbReference type="ARBA" id="ARBA00044152"/>
    </source>
</evidence>
<feature type="compositionally biased region" description="Basic and acidic residues" evidence="19">
    <location>
        <begin position="51"/>
        <end position="63"/>
    </location>
</feature>
<evidence type="ECO:0000256" key="11">
    <source>
        <dbReference type="ARBA" id="ARBA00022838"/>
    </source>
</evidence>
<evidence type="ECO:0000256" key="1">
    <source>
        <dbReference type="ARBA" id="ARBA00004123"/>
    </source>
</evidence>
<dbReference type="Proteomes" id="UP001172684">
    <property type="component" value="Unassembled WGS sequence"/>
</dbReference>
<evidence type="ECO:0000256" key="3">
    <source>
        <dbReference type="ARBA" id="ARBA00004629"/>
    </source>
</evidence>
<evidence type="ECO:0000256" key="10">
    <source>
        <dbReference type="ARBA" id="ARBA00022829"/>
    </source>
</evidence>
<evidence type="ECO:0000313" key="20">
    <source>
        <dbReference type="EMBL" id="KAJ9662263.1"/>
    </source>
</evidence>
<evidence type="ECO:0000256" key="4">
    <source>
        <dbReference type="ARBA" id="ARBA00005366"/>
    </source>
</evidence>
<keyword evidence="13" id="KW-0206">Cytoskeleton</keyword>
<keyword evidence="10" id="KW-0159">Chromosome partition</keyword>
<keyword evidence="16" id="KW-0137">Centromere</keyword>
<protein>
    <recommendedName>
        <fullName evidence="17">DASH complex subunit DUO1</fullName>
    </recommendedName>
    <alternativeName>
        <fullName evidence="18">Outer kinetochore protein DUO1</fullName>
    </alternativeName>
</protein>
<evidence type="ECO:0000256" key="12">
    <source>
        <dbReference type="ARBA" id="ARBA00023054"/>
    </source>
</evidence>
<keyword evidence="11" id="KW-0995">Kinetochore</keyword>
<evidence type="ECO:0000256" key="13">
    <source>
        <dbReference type="ARBA" id="ARBA00023212"/>
    </source>
</evidence>